<dbReference type="GO" id="GO:0016747">
    <property type="term" value="F:acyltransferase activity, transferring groups other than amino-acyl groups"/>
    <property type="evidence" value="ECO:0007669"/>
    <property type="project" value="InterPro"/>
</dbReference>
<keyword evidence="2" id="KW-0012">Acyltransferase</keyword>
<dbReference type="STRING" id="521013.SAMN04488567_3444"/>
<gene>
    <name evidence="4" type="ORF">SAMN04488567_3444</name>
</gene>
<dbReference type="OrthoDB" id="9788300at2"/>
<keyword evidence="5" id="KW-1185">Reference proteome</keyword>
<organism evidence="4 5">
    <name type="scientific">Limimaricola pyoseonensis</name>
    <dbReference type="NCBI Taxonomy" id="521013"/>
    <lineage>
        <taxon>Bacteria</taxon>
        <taxon>Pseudomonadati</taxon>
        <taxon>Pseudomonadota</taxon>
        <taxon>Alphaproteobacteria</taxon>
        <taxon>Rhodobacterales</taxon>
        <taxon>Paracoccaceae</taxon>
        <taxon>Limimaricola</taxon>
    </lineage>
</organism>
<feature type="domain" description="N-acetyltransferase" evidence="3">
    <location>
        <begin position="1"/>
        <end position="164"/>
    </location>
</feature>
<keyword evidence="1 4" id="KW-0808">Transferase</keyword>
<dbReference type="Pfam" id="PF00583">
    <property type="entry name" value="Acetyltransf_1"/>
    <property type="match status" value="1"/>
</dbReference>
<dbReference type="InterPro" id="IPR000182">
    <property type="entry name" value="GNAT_dom"/>
</dbReference>
<dbReference type="SUPFAM" id="SSF55729">
    <property type="entry name" value="Acyl-CoA N-acyltransferases (Nat)"/>
    <property type="match status" value="1"/>
</dbReference>
<sequence length="165" mass="18213">MIVRPLGPADLAEWRRIRAEGLRAFPRAFLTTLAEELARPDAAVRDALETRLILGLFEGARLIGTAGLDPVLPVAAVAHRAELKAVYLSSDHHGSGAADRLMEGVVARALRDGRRQIELFVAADNARAISFYERHGFARYGRLPRAARIDGAWVDDLFYLRQLDG</sequence>
<protein>
    <submittedName>
        <fullName evidence="4">Acetyltransferase (GNAT) family protein</fullName>
    </submittedName>
</protein>
<evidence type="ECO:0000313" key="5">
    <source>
        <dbReference type="Proteomes" id="UP000198922"/>
    </source>
</evidence>
<reference evidence="5" key="1">
    <citation type="submission" date="2016-10" db="EMBL/GenBank/DDBJ databases">
        <authorList>
            <person name="Varghese N."/>
            <person name="Submissions S."/>
        </authorList>
    </citation>
    <scope>NUCLEOTIDE SEQUENCE [LARGE SCALE GENOMIC DNA]</scope>
    <source>
        <strain evidence="5">DSM 21424</strain>
    </source>
</reference>
<dbReference type="InterPro" id="IPR050832">
    <property type="entry name" value="Bact_Acetyltransf"/>
</dbReference>
<name>A0A1G7IGD9_9RHOB</name>
<dbReference type="Gene3D" id="3.40.630.30">
    <property type="match status" value="1"/>
</dbReference>
<proteinExistence type="predicted"/>
<dbReference type="EMBL" id="FNAT01000007">
    <property type="protein sequence ID" value="SDF11379.1"/>
    <property type="molecule type" value="Genomic_DNA"/>
</dbReference>
<evidence type="ECO:0000256" key="1">
    <source>
        <dbReference type="ARBA" id="ARBA00022679"/>
    </source>
</evidence>
<dbReference type="PANTHER" id="PTHR43877">
    <property type="entry name" value="AMINOALKYLPHOSPHONATE N-ACETYLTRANSFERASE-RELATED-RELATED"/>
    <property type="match status" value="1"/>
</dbReference>
<evidence type="ECO:0000259" key="3">
    <source>
        <dbReference type="PROSITE" id="PS51186"/>
    </source>
</evidence>
<accession>A0A1G7IGD9</accession>
<evidence type="ECO:0000313" key="4">
    <source>
        <dbReference type="EMBL" id="SDF11379.1"/>
    </source>
</evidence>
<dbReference type="Proteomes" id="UP000198922">
    <property type="component" value="Unassembled WGS sequence"/>
</dbReference>
<dbReference type="InterPro" id="IPR016181">
    <property type="entry name" value="Acyl_CoA_acyltransferase"/>
</dbReference>
<dbReference type="PROSITE" id="PS51186">
    <property type="entry name" value="GNAT"/>
    <property type="match status" value="1"/>
</dbReference>
<evidence type="ECO:0000256" key="2">
    <source>
        <dbReference type="ARBA" id="ARBA00023315"/>
    </source>
</evidence>
<dbReference type="CDD" id="cd04301">
    <property type="entry name" value="NAT_SF"/>
    <property type="match status" value="1"/>
</dbReference>
<dbReference type="AlphaFoldDB" id="A0A1G7IGD9"/>
<dbReference type="RefSeq" id="WP_090114016.1">
    <property type="nucleotide sequence ID" value="NZ_FNAT01000007.1"/>
</dbReference>